<gene>
    <name evidence="3" type="ORF">RJ640_000659</name>
</gene>
<dbReference type="AlphaFoldDB" id="A0AA88UHW8"/>
<feature type="region of interest" description="Disordered" evidence="1">
    <location>
        <begin position="56"/>
        <end position="133"/>
    </location>
</feature>
<dbReference type="EMBL" id="JAVXUO010001137">
    <property type="protein sequence ID" value="KAK2985589.1"/>
    <property type="molecule type" value="Genomic_DNA"/>
</dbReference>
<dbReference type="PANTHER" id="PTHR21450">
    <property type="entry name" value="PROTEIN ALTERED PHOSPHATE STARVATION RESPONSE 1"/>
    <property type="match status" value="1"/>
</dbReference>
<organism evidence="3 4">
    <name type="scientific">Escallonia rubra</name>
    <dbReference type="NCBI Taxonomy" id="112253"/>
    <lineage>
        <taxon>Eukaryota</taxon>
        <taxon>Viridiplantae</taxon>
        <taxon>Streptophyta</taxon>
        <taxon>Embryophyta</taxon>
        <taxon>Tracheophyta</taxon>
        <taxon>Spermatophyta</taxon>
        <taxon>Magnoliopsida</taxon>
        <taxon>eudicotyledons</taxon>
        <taxon>Gunneridae</taxon>
        <taxon>Pentapetalae</taxon>
        <taxon>asterids</taxon>
        <taxon>campanulids</taxon>
        <taxon>Escalloniales</taxon>
        <taxon>Escalloniaceae</taxon>
        <taxon>Escallonia</taxon>
    </lineage>
</organism>
<evidence type="ECO:0000313" key="3">
    <source>
        <dbReference type="EMBL" id="KAK2985589.1"/>
    </source>
</evidence>
<feature type="compositionally biased region" description="Acidic residues" evidence="1">
    <location>
        <begin position="106"/>
        <end position="116"/>
    </location>
</feature>
<dbReference type="InterPro" id="IPR006868">
    <property type="entry name" value="DUF630"/>
</dbReference>
<comment type="caution">
    <text evidence="3">The sequence shown here is derived from an EMBL/GenBank/DDBJ whole genome shotgun (WGS) entry which is preliminary data.</text>
</comment>
<feature type="compositionally biased region" description="Basic and acidic residues" evidence="1">
    <location>
        <begin position="117"/>
        <end position="133"/>
    </location>
</feature>
<reference evidence="3" key="1">
    <citation type="submission" date="2022-12" db="EMBL/GenBank/DDBJ databases">
        <title>Draft genome assemblies for two species of Escallonia (Escalloniales).</title>
        <authorList>
            <person name="Chanderbali A."/>
            <person name="Dervinis C."/>
            <person name="Anghel I."/>
            <person name="Soltis D."/>
            <person name="Soltis P."/>
            <person name="Zapata F."/>
        </authorList>
    </citation>
    <scope>NUCLEOTIDE SEQUENCE</scope>
    <source>
        <strain evidence="3">UCBG92.1500</strain>
        <tissue evidence="3">Leaf</tissue>
    </source>
</reference>
<protein>
    <recommendedName>
        <fullName evidence="2">DUF630 domain-containing protein</fullName>
    </recommendedName>
</protein>
<feature type="compositionally biased region" description="Low complexity" evidence="1">
    <location>
        <begin position="84"/>
        <end position="97"/>
    </location>
</feature>
<dbReference type="Pfam" id="PF04783">
    <property type="entry name" value="DUF630"/>
    <property type="match status" value="1"/>
</dbReference>
<dbReference type="PANTHER" id="PTHR21450:SF41">
    <property type="entry name" value="RNA POLYMERASE SUBUNIT BETA, PUTATIVE (DUF630 AND DUF632)-RELATED"/>
    <property type="match status" value="1"/>
</dbReference>
<accession>A0AA88UHW8</accession>
<dbReference type="Proteomes" id="UP001187471">
    <property type="component" value="Unassembled WGS sequence"/>
</dbReference>
<name>A0AA88UHW8_9ASTE</name>
<proteinExistence type="predicted"/>
<keyword evidence="4" id="KW-1185">Reference proteome</keyword>
<feature type="domain" description="DUF630" evidence="2">
    <location>
        <begin position="11"/>
        <end position="52"/>
    </location>
</feature>
<evidence type="ECO:0000259" key="2">
    <source>
        <dbReference type="Pfam" id="PF04783"/>
    </source>
</evidence>
<sequence>MQPHSSGGGAREQCVFLDEAIHQRYALAEAHLAYVHSLRTVGASLHRFFDQDLTYSAAGPPSSVLNLPAKRKGDLEPSGPPPAAAAVARHSHSNSNSGELLQFNSESDEDDDDSAGEELKDIMLGRRGGDEQP</sequence>
<evidence type="ECO:0000313" key="4">
    <source>
        <dbReference type="Proteomes" id="UP001187471"/>
    </source>
</evidence>
<evidence type="ECO:0000256" key="1">
    <source>
        <dbReference type="SAM" id="MobiDB-lite"/>
    </source>
</evidence>